<protein>
    <recommendedName>
        <fullName evidence="2">DUF4259 domain-containing protein</fullName>
    </recommendedName>
</protein>
<evidence type="ECO:0000313" key="1">
    <source>
        <dbReference type="EMBL" id="VAW82787.1"/>
    </source>
</evidence>
<proteinExistence type="predicted"/>
<evidence type="ECO:0008006" key="2">
    <source>
        <dbReference type="Google" id="ProtNLM"/>
    </source>
</evidence>
<gene>
    <name evidence="1" type="ORF">MNBD_GAMMA12-2910</name>
</gene>
<name>A0A3B0Z5J2_9ZZZZ</name>
<dbReference type="AlphaFoldDB" id="A0A3B0Z5J2"/>
<organism evidence="1">
    <name type="scientific">hydrothermal vent metagenome</name>
    <dbReference type="NCBI Taxonomy" id="652676"/>
    <lineage>
        <taxon>unclassified sequences</taxon>
        <taxon>metagenomes</taxon>
        <taxon>ecological metagenomes</taxon>
    </lineage>
</organism>
<dbReference type="EMBL" id="UOFL01000253">
    <property type="protein sequence ID" value="VAW82787.1"/>
    <property type="molecule type" value="Genomic_DNA"/>
</dbReference>
<accession>A0A3B0Z5J2</accession>
<reference evidence="1" key="1">
    <citation type="submission" date="2018-06" db="EMBL/GenBank/DDBJ databases">
        <authorList>
            <person name="Zhirakovskaya E."/>
        </authorList>
    </citation>
    <scope>NUCLEOTIDE SEQUENCE</scope>
</reference>
<sequence length="134" mass="15801">MGVWGVGNIENDYAWDELEERSNKLVRALLKRAKKKTGQHFDMDDHYILFVEFEIVFAFESRGLLCAPLPIPTEIEDLKLKFVKGWLKSFTEESCASEDTINDRERVIVNTFNKFKRICKKYHEKNEQNVRALE</sequence>